<keyword evidence="1 5" id="KW-0245">EGF-like domain</keyword>
<feature type="compositionally biased region" description="Polar residues" evidence="6">
    <location>
        <begin position="827"/>
        <end position="862"/>
    </location>
</feature>
<evidence type="ECO:0000256" key="3">
    <source>
        <dbReference type="ARBA" id="ARBA00022737"/>
    </source>
</evidence>
<dbReference type="PROSITE" id="PS50026">
    <property type="entry name" value="EGF_3"/>
    <property type="match status" value="2"/>
</dbReference>
<dbReference type="Proteomes" id="UP001152759">
    <property type="component" value="Chromosome 1"/>
</dbReference>
<feature type="region of interest" description="Disordered" evidence="6">
    <location>
        <begin position="540"/>
        <end position="649"/>
    </location>
</feature>
<feature type="compositionally biased region" description="Polar residues" evidence="6">
    <location>
        <begin position="640"/>
        <end position="649"/>
    </location>
</feature>
<proteinExistence type="predicted"/>
<dbReference type="GO" id="GO:0005509">
    <property type="term" value="F:calcium ion binding"/>
    <property type="evidence" value="ECO:0007669"/>
    <property type="project" value="InterPro"/>
</dbReference>
<keyword evidence="10" id="KW-1185">Reference proteome</keyword>
<evidence type="ECO:0000256" key="4">
    <source>
        <dbReference type="ARBA" id="ARBA00023157"/>
    </source>
</evidence>
<dbReference type="InterPro" id="IPR018097">
    <property type="entry name" value="EGF_Ca-bd_CS"/>
</dbReference>
<name>A0A9N9ZZI6_BEMTA</name>
<feature type="compositionally biased region" description="Low complexity" evidence="6">
    <location>
        <begin position="196"/>
        <end position="208"/>
    </location>
</feature>
<dbReference type="InterPro" id="IPR000152">
    <property type="entry name" value="EGF-type_Asp/Asn_hydroxyl_site"/>
</dbReference>
<dbReference type="Pfam" id="PF07645">
    <property type="entry name" value="EGF_CA"/>
    <property type="match status" value="1"/>
</dbReference>
<keyword evidence="7" id="KW-1133">Transmembrane helix</keyword>
<accession>A0A9N9ZZI6</accession>
<keyword evidence="7" id="KW-0472">Membrane</keyword>
<dbReference type="InterPro" id="IPR000742">
    <property type="entry name" value="EGF"/>
</dbReference>
<evidence type="ECO:0000313" key="10">
    <source>
        <dbReference type="Proteomes" id="UP001152759"/>
    </source>
</evidence>
<feature type="compositionally biased region" description="Pro residues" evidence="6">
    <location>
        <begin position="336"/>
        <end position="348"/>
    </location>
</feature>
<feature type="region of interest" description="Disordered" evidence="6">
    <location>
        <begin position="825"/>
        <end position="868"/>
    </location>
</feature>
<feature type="compositionally biased region" description="Polar residues" evidence="6">
    <location>
        <begin position="351"/>
        <end position="389"/>
    </location>
</feature>
<evidence type="ECO:0000313" key="9">
    <source>
        <dbReference type="EMBL" id="CAH0380897.1"/>
    </source>
</evidence>
<dbReference type="InterPro" id="IPR001881">
    <property type="entry name" value="EGF-like_Ca-bd_dom"/>
</dbReference>
<feature type="compositionally biased region" description="Basic and acidic residues" evidence="6">
    <location>
        <begin position="1"/>
        <end position="11"/>
    </location>
</feature>
<feature type="compositionally biased region" description="Basic and acidic residues" evidence="6">
    <location>
        <begin position="481"/>
        <end position="494"/>
    </location>
</feature>
<keyword evidence="4 5" id="KW-1015">Disulfide bond</keyword>
<evidence type="ECO:0000256" key="1">
    <source>
        <dbReference type="ARBA" id="ARBA00022536"/>
    </source>
</evidence>
<comment type="caution">
    <text evidence="5">Lacks conserved residue(s) required for the propagation of feature annotation.</text>
</comment>
<dbReference type="EMBL" id="OU963862">
    <property type="protein sequence ID" value="CAH0380897.1"/>
    <property type="molecule type" value="Genomic_DNA"/>
</dbReference>
<evidence type="ECO:0000256" key="7">
    <source>
        <dbReference type="SAM" id="Phobius"/>
    </source>
</evidence>
<dbReference type="PROSITE" id="PS00010">
    <property type="entry name" value="ASX_HYDROXYL"/>
    <property type="match status" value="1"/>
</dbReference>
<feature type="region of interest" description="Disordered" evidence="6">
    <location>
        <begin position="272"/>
        <end position="520"/>
    </location>
</feature>
<dbReference type="SMART" id="SM00181">
    <property type="entry name" value="EGF"/>
    <property type="match status" value="2"/>
</dbReference>
<feature type="compositionally biased region" description="Pro residues" evidence="6">
    <location>
        <begin position="315"/>
        <end position="327"/>
    </location>
</feature>
<dbReference type="PROSITE" id="PS01187">
    <property type="entry name" value="EGF_CA"/>
    <property type="match status" value="1"/>
</dbReference>
<organism evidence="9 10">
    <name type="scientific">Bemisia tabaci</name>
    <name type="common">Sweetpotato whitefly</name>
    <name type="synonym">Aleurodes tabaci</name>
    <dbReference type="NCBI Taxonomy" id="7038"/>
    <lineage>
        <taxon>Eukaryota</taxon>
        <taxon>Metazoa</taxon>
        <taxon>Ecdysozoa</taxon>
        <taxon>Arthropoda</taxon>
        <taxon>Hexapoda</taxon>
        <taxon>Insecta</taxon>
        <taxon>Pterygota</taxon>
        <taxon>Neoptera</taxon>
        <taxon>Paraneoptera</taxon>
        <taxon>Hemiptera</taxon>
        <taxon>Sternorrhyncha</taxon>
        <taxon>Aleyrodoidea</taxon>
        <taxon>Aleyrodidae</taxon>
        <taxon>Aleyrodinae</taxon>
        <taxon>Bemisia</taxon>
    </lineage>
</organism>
<feature type="region of interest" description="Disordered" evidence="6">
    <location>
        <begin position="1"/>
        <end position="23"/>
    </location>
</feature>
<feature type="compositionally biased region" description="Polar residues" evidence="6">
    <location>
        <begin position="398"/>
        <end position="413"/>
    </location>
</feature>
<feature type="compositionally biased region" description="Polar residues" evidence="6">
    <location>
        <begin position="540"/>
        <end position="558"/>
    </location>
</feature>
<dbReference type="FunFam" id="2.10.25.10:FF:000672">
    <property type="entry name" value="Uncharacterized protein, isoform C"/>
    <property type="match status" value="1"/>
</dbReference>
<dbReference type="InterPro" id="IPR009030">
    <property type="entry name" value="Growth_fac_rcpt_cys_sf"/>
</dbReference>
<evidence type="ECO:0000256" key="2">
    <source>
        <dbReference type="ARBA" id="ARBA00022729"/>
    </source>
</evidence>
<feature type="compositionally biased region" description="Low complexity" evidence="6">
    <location>
        <begin position="274"/>
        <end position="297"/>
    </location>
</feature>
<dbReference type="SMART" id="SM00179">
    <property type="entry name" value="EGF_CA"/>
    <property type="match status" value="1"/>
</dbReference>
<feature type="compositionally biased region" description="Polar residues" evidence="6">
    <location>
        <begin position="495"/>
        <end position="508"/>
    </location>
</feature>
<feature type="compositionally biased region" description="Polar residues" evidence="6">
    <location>
        <begin position="12"/>
        <end position="22"/>
    </location>
</feature>
<feature type="compositionally biased region" description="Polar residues" evidence="6">
    <location>
        <begin position="608"/>
        <end position="617"/>
    </location>
</feature>
<keyword evidence="3" id="KW-0677">Repeat</keyword>
<evidence type="ECO:0000256" key="6">
    <source>
        <dbReference type="SAM" id="MobiDB-lite"/>
    </source>
</evidence>
<dbReference type="PANTHER" id="PTHR24039:SF52">
    <property type="entry name" value="EGF-LIKE DOMAIN-CONTAINING PROTEIN"/>
    <property type="match status" value="1"/>
</dbReference>
<dbReference type="CDD" id="cd00054">
    <property type="entry name" value="EGF_CA"/>
    <property type="match status" value="1"/>
</dbReference>
<keyword evidence="7" id="KW-0812">Transmembrane</keyword>
<feature type="region of interest" description="Disordered" evidence="6">
    <location>
        <begin position="1259"/>
        <end position="1284"/>
    </location>
</feature>
<feature type="transmembrane region" description="Helical" evidence="7">
    <location>
        <begin position="1149"/>
        <end position="1174"/>
    </location>
</feature>
<dbReference type="PANTHER" id="PTHR24039">
    <property type="entry name" value="FIBRILLIN-RELATED"/>
    <property type="match status" value="1"/>
</dbReference>
<dbReference type="Gene3D" id="2.10.25.10">
    <property type="entry name" value="Laminin"/>
    <property type="match status" value="1"/>
</dbReference>
<protein>
    <recommendedName>
        <fullName evidence="8">EGF-like domain-containing protein</fullName>
    </recommendedName>
</protein>
<reference evidence="9" key="1">
    <citation type="submission" date="2021-12" db="EMBL/GenBank/DDBJ databases">
        <authorList>
            <person name="King R."/>
        </authorList>
    </citation>
    <scope>NUCLEOTIDE SEQUENCE</scope>
</reference>
<feature type="domain" description="EGF-like" evidence="8">
    <location>
        <begin position="1110"/>
        <end position="1144"/>
    </location>
</feature>
<dbReference type="PROSITE" id="PS00022">
    <property type="entry name" value="EGF_1"/>
    <property type="match status" value="1"/>
</dbReference>
<feature type="compositionally biased region" description="Low complexity" evidence="6">
    <location>
        <begin position="563"/>
        <end position="574"/>
    </location>
</feature>
<feature type="domain" description="EGF-like" evidence="8">
    <location>
        <begin position="1061"/>
        <end position="1100"/>
    </location>
</feature>
<evidence type="ECO:0000259" key="8">
    <source>
        <dbReference type="PROSITE" id="PS50026"/>
    </source>
</evidence>
<feature type="region of interest" description="Disordered" evidence="6">
    <location>
        <begin position="125"/>
        <end position="170"/>
    </location>
</feature>
<feature type="region of interest" description="Disordered" evidence="6">
    <location>
        <begin position="185"/>
        <end position="260"/>
    </location>
</feature>
<sequence>MHVKPDEENGLRKNSSTLSHSILGSPAMESGLLIGQQERTISFNDPSVENIQNTRYVPEALPLEDLELGGDYNTAIVKEGLEREGPNDVDEERFQDLDAREKREAKEVIGEQTNNNIEIEPTKVERRTNRIRFPNEDEEQDNGEPVADENRKIYLSQIRPTKPMHDFGDVRSEMSKSILFDGDELASNSGEAKGASSLTRTRSSSNLTKPNFARSLTNASDPNPKASPDRSSEGLASGEDGSSMTPRNSDDRKTGGSDIQDIITGFVKLLNGNSQLPIPSGPSPSGSGSGRPLQPSRTRINNRGPPRITDVPPILFDPPLPPPPSLKPPASISTKIPPPYPFDIPEPLKPLSSTPNSVGRPQQTSPISASSGEIIQPTKSNIEDNSSVFGSRPAFEYNNPSNNALNPSQNQSHAKPLYSANRKPQLGPESKPKPSAESSEESQEDKPTHNRKPIGSHSNAAENNVEKKQSPRPNLKNPELAFDKSSAEHSRPTEKIQTVENNSITKNQEMPFIHPSKITSMTNPLPTIIEEKLVEGSFSNRNNTYSVNNKSNPTATANKETHSSASSQSNSKAQTPADKSEFADVKPSTHRPSLPPPSYQSFIERVNISKTSSNSSHPKPGPGAFVTKTSEERDKIVPSPTKTVQLGSSTVSPEIDGGLGLNFATGIGAAVAVLEPSIQDIPFQDTHQPTKWPQKNLDQATAVKRPPVTDTSFPYLPRPGIVLDDPEYKPGGQQRPIITAPPTRHQSVKGDIFDVTVSAIQGPSGQSGGGGSHPGQSFVYPVEVDRVQLANHGNGAGEVSVITTAVGGQHFVSIDGKRTYMNLFGEPTNSNSAPSINPTRSSLYGSGSYQTSQLPSKPSKSTPWRRPTHPTVRIDTCIVGDDSTCDAVQHERCRTEMGVSSCHCRPGYSRRKHREPCHRIVSVVMSMRVDRMHEQRVTWNDKFKDIDSQEYQQLEYEAIRAMDSAMSMTPFSDVFLGSRVNNMYTQRSGSGAASGGSLANPGPVYVNLTLQLAESAETLRPAVKHEIQKHLTGVIHRRSNNIGSSALWVDTPPGSISQIHDLDECSSQDLHDCHSVAKCTNVFGSFQCTCPEGYRDPWQGNHMKAGRTCETCDPAHCNHRGECSYQNAQPVCKCTGSYYGNQCEIDGEVLGVAVGASVAAVLIIVLTLICLCAWSRRWNKEQKIGSPVFGYMPTGGSTVKTPVVGAPPYQVSIEDRLRWAQIADAMAHANHYGPEPVGGPTRPSSAMFGYTLPHGTHVPIPRLRPGSVHTMRTPESSTSEEEDRADLLGRNFQVPRPKSRSSVANQSGIYYDVDYEQGDLFNTQKSHPGMIPLSTYTMGRSHYFRT</sequence>
<feature type="disulfide bond" evidence="5">
    <location>
        <begin position="1134"/>
        <end position="1143"/>
    </location>
</feature>
<keyword evidence="2" id="KW-0732">Signal</keyword>
<dbReference type="SUPFAM" id="SSF57184">
    <property type="entry name" value="Growth factor receptor domain"/>
    <property type="match status" value="1"/>
</dbReference>
<evidence type="ECO:0000256" key="5">
    <source>
        <dbReference type="PROSITE-ProRule" id="PRU00076"/>
    </source>
</evidence>
<dbReference type="InterPro" id="IPR049883">
    <property type="entry name" value="NOTCH1_EGF-like"/>
</dbReference>
<gene>
    <name evidence="9" type="ORF">BEMITA_LOCUS607</name>
</gene>